<dbReference type="PATRIC" id="fig|1129794.4.peg.1754"/>
<reference evidence="2 3" key="1">
    <citation type="journal article" date="2013" name="Genome Announc.">
        <title>Complete Genome Sequence of Glaciecola psychrophila Strain 170T.</title>
        <authorList>
            <person name="Yin J."/>
            <person name="Chen J."/>
            <person name="Liu G."/>
            <person name="Yu Y."/>
            <person name="Song L."/>
            <person name="Wang X."/>
            <person name="Qu X."/>
        </authorList>
    </citation>
    <scope>NUCLEOTIDE SEQUENCE [LARGE SCALE GENOMIC DNA]</scope>
    <source>
        <strain evidence="2 3">170</strain>
    </source>
</reference>
<evidence type="ECO:0000313" key="2">
    <source>
        <dbReference type="EMBL" id="AGH43878.1"/>
    </source>
</evidence>
<dbReference type="STRING" id="1129794.C427_1769"/>
<keyword evidence="1" id="KW-1133">Transmembrane helix</keyword>
<feature type="transmembrane region" description="Helical" evidence="1">
    <location>
        <begin position="28"/>
        <end position="44"/>
    </location>
</feature>
<evidence type="ECO:0000313" key="3">
    <source>
        <dbReference type="Proteomes" id="UP000011864"/>
    </source>
</evidence>
<dbReference type="HOGENOM" id="CLU_096000_4_0_6"/>
<dbReference type="EMBL" id="CP003837">
    <property type="protein sequence ID" value="AGH43878.1"/>
    <property type="molecule type" value="Genomic_DNA"/>
</dbReference>
<sequence>MVKLKHKHESVILTLQPNRSANWQQNKIIIMVMAAFVMIIAIAWSAVGVWIILPFAGFEAGLLAFLMYRVSYSTYQKQIITIHLDTVTFQAGVYYPKRFHSFNRDKLFVKTIEAQSEFEQTHITLDDGHQAIVIGQFLNQPDRVATLDHLKKAKLHIHIEKWWKTR</sequence>
<dbReference type="RefSeq" id="WP_007637468.1">
    <property type="nucleotide sequence ID" value="NC_020514.1"/>
</dbReference>
<dbReference type="AlphaFoldDB" id="K6ZMY4"/>
<feature type="transmembrane region" description="Helical" evidence="1">
    <location>
        <begin position="50"/>
        <end position="68"/>
    </location>
</feature>
<organism evidence="2 3">
    <name type="scientific">Paraglaciecola psychrophila 170</name>
    <dbReference type="NCBI Taxonomy" id="1129794"/>
    <lineage>
        <taxon>Bacteria</taxon>
        <taxon>Pseudomonadati</taxon>
        <taxon>Pseudomonadota</taxon>
        <taxon>Gammaproteobacteria</taxon>
        <taxon>Alteromonadales</taxon>
        <taxon>Alteromonadaceae</taxon>
        <taxon>Paraglaciecola</taxon>
    </lineage>
</organism>
<gene>
    <name evidence="2" type="ORF">C427_1769</name>
</gene>
<dbReference type="KEGG" id="gps:C427_1769"/>
<dbReference type="InterPro" id="IPR019253">
    <property type="entry name" value="DUF2244_TM"/>
</dbReference>
<keyword evidence="3" id="KW-1185">Reference proteome</keyword>
<protein>
    <recommendedName>
        <fullName evidence="4">DUF2244 domain-containing protein</fullName>
    </recommendedName>
</protein>
<accession>K6ZMY4</accession>
<keyword evidence="1" id="KW-0812">Transmembrane</keyword>
<dbReference type="Proteomes" id="UP000011864">
    <property type="component" value="Chromosome"/>
</dbReference>
<dbReference type="OrthoDB" id="7062615at2"/>
<evidence type="ECO:0008006" key="4">
    <source>
        <dbReference type="Google" id="ProtNLM"/>
    </source>
</evidence>
<proteinExistence type="predicted"/>
<dbReference type="Pfam" id="PF10003">
    <property type="entry name" value="DUF2244"/>
    <property type="match status" value="1"/>
</dbReference>
<keyword evidence="1" id="KW-0472">Membrane</keyword>
<evidence type="ECO:0000256" key="1">
    <source>
        <dbReference type="SAM" id="Phobius"/>
    </source>
</evidence>
<name>K6ZMY4_9ALTE</name>
<dbReference type="eggNOG" id="COG5488">
    <property type="taxonomic scope" value="Bacteria"/>
</dbReference>